<name>A0A2T6K9L5_9RHOB</name>
<evidence type="ECO:0000313" key="1">
    <source>
        <dbReference type="EMBL" id="PUB11501.1"/>
    </source>
</evidence>
<dbReference type="EMBL" id="QBUD01000013">
    <property type="protein sequence ID" value="PUB11501.1"/>
    <property type="molecule type" value="Genomic_DNA"/>
</dbReference>
<sequence>MPTDADFSVAFHIGAHKTATSHLQRSLEHSSDALADVGVRYYGPKHFRLPGRTIPALFGKKPPAKENLRKRTPREQVDRMRKGGHRLVLSEENFIGVLNTPRRRMVERRYPHAAQRISDLAESMDVGGFDILLGVRQSTSFLNSAYCQMLMGGKVTPVDDFKRLNPLSGVDWQALVAELRQATGVKRLLVWQYEDYGMVFDQISAGLVGHDHAELVQPHRKRIHVSLSGQAVSKLQDLAGTGHQQIEQSAADLSRQHPVSEAFPPFDCFSEDTHRAAAETYASQIDAIGAMDGVTLLRPRA</sequence>
<evidence type="ECO:0000313" key="2">
    <source>
        <dbReference type="Proteomes" id="UP000244523"/>
    </source>
</evidence>
<evidence type="ECO:0008006" key="3">
    <source>
        <dbReference type="Google" id="ProtNLM"/>
    </source>
</evidence>
<protein>
    <recommendedName>
        <fullName evidence="3">Sulfotransferase family protein</fullName>
    </recommendedName>
</protein>
<organism evidence="1 2">
    <name type="scientific">Yoonia sediminilitoris</name>
    <dbReference type="NCBI Taxonomy" id="1286148"/>
    <lineage>
        <taxon>Bacteria</taxon>
        <taxon>Pseudomonadati</taxon>
        <taxon>Pseudomonadota</taxon>
        <taxon>Alphaproteobacteria</taxon>
        <taxon>Rhodobacterales</taxon>
        <taxon>Paracoccaceae</taxon>
        <taxon>Yoonia</taxon>
    </lineage>
</organism>
<gene>
    <name evidence="1" type="ORF">C8N45_11317</name>
</gene>
<dbReference type="Proteomes" id="UP000244523">
    <property type="component" value="Unassembled WGS sequence"/>
</dbReference>
<dbReference type="OrthoDB" id="8481769at2"/>
<accession>A0A2T6K9L5</accession>
<reference evidence="1 2" key="1">
    <citation type="submission" date="2018-04" db="EMBL/GenBank/DDBJ databases">
        <title>Genomic Encyclopedia of Archaeal and Bacterial Type Strains, Phase II (KMG-II): from individual species to whole genera.</title>
        <authorList>
            <person name="Goeker M."/>
        </authorList>
    </citation>
    <scope>NUCLEOTIDE SEQUENCE [LARGE SCALE GENOMIC DNA]</scope>
    <source>
        <strain evidence="1 2">DSM 29955</strain>
    </source>
</reference>
<dbReference type="RefSeq" id="WP_108387698.1">
    <property type="nucleotide sequence ID" value="NZ_QBUD01000013.1"/>
</dbReference>
<comment type="caution">
    <text evidence="1">The sequence shown here is derived from an EMBL/GenBank/DDBJ whole genome shotgun (WGS) entry which is preliminary data.</text>
</comment>
<keyword evidence="2" id="KW-1185">Reference proteome</keyword>
<proteinExistence type="predicted"/>
<dbReference type="AlphaFoldDB" id="A0A2T6K9L5"/>